<dbReference type="PROSITE" id="PS50994">
    <property type="entry name" value="INTEGRASE"/>
    <property type="match status" value="1"/>
</dbReference>
<dbReference type="GO" id="GO:0016787">
    <property type="term" value="F:hydrolase activity"/>
    <property type="evidence" value="ECO:0007669"/>
    <property type="project" value="UniProtKB-KW"/>
</dbReference>
<feature type="compositionally biased region" description="Polar residues" evidence="7">
    <location>
        <begin position="1520"/>
        <end position="1530"/>
    </location>
</feature>
<dbReference type="GO" id="GO:0015074">
    <property type="term" value="P:DNA integration"/>
    <property type="evidence" value="ECO:0007669"/>
    <property type="project" value="InterPro"/>
</dbReference>
<feature type="region of interest" description="Disordered" evidence="7">
    <location>
        <begin position="303"/>
        <end position="323"/>
    </location>
</feature>
<dbReference type="GO" id="GO:0004519">
    <property type="term" value="F:endonuclease activity"/>
    <property type="evidence" value="ECO:0007669"/>
    <property type="project" value="UniProtKB-KW"/>
</dbReference>
<organism evidence="9 10">
    <name type="scientific">Littorina saxatilis</name>
    <dbReference type="NCBI Taxonomy" id="31220"/>
    <lineage>
        <taxon>Eukaryota</taxon>
        <taxon>Metazoa</taxon>
        <taxon>Spiralia</taxon>
        <taxon>Lophotrochozoa</taxon>
        <taxon>Mollusca</taxon>
        <taxon>Gastropoda</taxon>
        <taxon>Caenogastropoda</taxon>
        <taxon>Littorinimorpha</taxon>
        <taxon>Littorinoidea</taxon>
        <taxon>Littorinidae</taxon>
        <taxon>Littorina</taxon>
    </lineage>
</organism>
<evidence type="ECO:0000256" key="6">
    <source>
        <dbReference type="ARBA" id="ARBA00022918"/>
    </source>
</evidence>
<dbReference type="InterPro" id="IPR043502">
    <property type="entry name" value="DNA/RNA_pol_sf"/>
</dbReference>
<dbReference type="Gene3D" id="3.30.70.270">
    <property type="match status" value="2"/>
</dbReference>
<feature type="region of interest" description="Disordered" evidence="7">
    <location>
        <begin position="507"/>
        <end position="539"/>
    </location>
</feature>
<dbReference type="Pfam" id="PF17921">
    <property type="entry name" value="Integrase_H2C2"/>
    <property type="match status" value="1"/>
</dbReference>
<dbReference type="Proteomes" id="UP001374579">
    <property type="component" value="Unassembled WGS sequence"/>
</dbReference>
<dbReference type="Pfam" id="PF00665">
    <property type="entry name" value="rve"/>
    <property type="match status" value="1"/>
</dbReference>
<evidence type="ECO:0000256" key="4">
    <source>
        <dbReference type="ARBA" id="ARBA00022759"/>
    </source>
</evidence>
<dbReference type="GO" id="GO:0003676">
    <property type="term" value="F:nucleic acid binding"/>
    <property type="evidence" value="ECO:0007669"/>
    <property type="project" value="InterPro"/>
</dbReference>
<evidence type="ECO:0000259" key="8">
    <source>
        <dbReference type="PROSITE" id="PS50994"/>
    </source>
</evidence>
<dbReference type="Gene3D" id="3.30.420.10">
    <property type="entry name" value="Ribonuclease H-like superfamily/Ribonuclease H"/>
    <property type="match status" value="1"/>
</dbReference>
<feature type="compositionally biased region" description="Polar residues" evidence="7">
    <location>
        <begin position="1548"/>
        <end position="1565"/>
    </location>
</feature>
<keyword evidence="10" id="KW-1185">Reference proteome</keyword>
<feature type="region of interest" description="Disordered" evidence="7">
    <location>
        <begin position="1494"/>
        <end position="1613"/>
    </location>
</feature>
<dbReference type="Gene3D" id="1.10.340.70">
    <property type="match status" value="1"/>
</dbReference>
<gene>
    <name evidence="9" type="ORF">V1264_024024</name>
</gene>
<dbReference type="InterPro" id="IPR012337">
    <property type="entry name" value="RNaseH-like_sf"/>
</dbReference>
<name>A0AAN9BAU3_9CAEN</name>
<comment type="caution">
    <text evidence="9">The sequence shown here is derived from an EMBL/GenBank/DDBJ whole genome shotgun (WGS) entry which is preliminary data.</text>
</comment>
<dbReference type="EMBL" id="JBAMIC010000011">
    <property type="protein sequence ID" value="KAK7101199.1"/>
    <property type="molecule type" value="Genomic_DNA"/>
</dbReference>
<protein>
    <recommendedName>
        <fullName evidence="8">Integrase catalytic domain-containing protein</fullName>
    </recommendedName>
</protein>
<evidence type="ECO:0000256" key="1">
    <source>
        <dbReference type="ARBA" id="ARBA00022679"/>
    </source>
</evidence>
<accession>A0AAN9BAU3</accession>
<keyword evidence="2" id="KW-0548">Nucleotidyltransferase</keyword>
<dbReference type="InterPro" id="IPR036397">
    <property type="entry name" value="RNaseH_sf"/>
</dbReference>
<evidence type="ECO:0000313" key="10">
    <source>
        <dbReference type="Proteomes" id="UP001374579"/>
    </source>
</evidence>
<evidence type="ECO:0000313" key="9">
    <source>
        <dbReference type="EMBL" id="KAK7101199.1"/>
    </source>
</evidence>
<reference evidence="9 10" key="1">
    <citation type="submission" date="2024-02" db="EMBL/GenBank/DDBJ databases">
        <title>Chromosome-scale genome assembly of the rough periwinkle Littorina saxatilis.</title>
        <authorList>
            <person name="De Jode A."/>
            <person name="Faria R."/>
            <person name="Formenti G."/>
            <person name="Sims Y."/>
            <person name="Smith T.P."/>
            <person name="Tracey A."/>
            <person name="Wood J.M.D."/>
            <person name="Zagrodzka Z.B."/>
            <person name="Johannesson K."/>
            <person name="Butlin R.K."/>
            <person name="Leder E.H."/>
        </authorList>
    </citation>
    <scope>NUCLEOTIDE SEQUENCE [LARGE SCALE GENOMIC DNA]</scope>
    <source>
        <strain evidence="9">Snail1</strain>
        <tissue evidence="9">Muscle</tissue>
    </source>
</reference>
<dbReference type="CDD" id="cd01647">
    <property type="entry name" value="RT_LTR"/>
    <property type="match status" value="1"/>
</dbReference>
<dbReference type="InterPro" id="IPR000477">
    <property type="entry name" value="RT_dom"/>
</dbReference>
<keyword evidence="5" id="KW-0378">Hydrolase</keyword>
<dbReference type="FunFam" id="3.30.420.10:FF:000493">
    <property type="match status" value="1"/>
</dbReference>
<dbReference type="SUPFAM" id="SSF53098">
    <property type="entry name" value="Ribonuclease H-like"/>
    <property type="match status" value="1"/>
</dbReference>
<keyword evidence="4" id="KW-0255">Endonuclease</keyword>
<dbReference type="InterPro" id="IPR050951">
    <property type="entry name" value="Retrovirus_Pol_polyprotein"/>
</dbReference>
<keyword evidence="6" id="KW-0695">RNA-directed DNA polymerase</keyword>
<dbReference type="InterPro" id="IPR001584">
    <property type="entry name" value="Integrase_cat-core"/>
</dbReference>
<sequence>MPAVACPIPDCDYVTEDLDAVIVAALLTAHGTTHTQGPTAAAKIDRVRRPVISAAGTSEEWEYFLSRWSDYVEATKVKGHDKALQLLECCDEPLRKDLTRSAGGSLTGKTEEEILAAIRRLAVRQESTMVARVTLHNMRQDRDEPVRAFGARLAGQAGVCRFTIKCPSEACGRDVSYTNAILRDALIRGVADPDIQLDLLSHENQDMSLEDALQFVEAKEAGKRSASRLLDSHATDSASASVDAASSNYQKGKRLALKSDKKELCTYCGKAGHGAHSLARTRKTDCPAYGHRCQLCNRDHHHESVCRSKDRPRRRPPPAPEDGEAAIFDALCTVMSSPRRQNRKTTSIDHHLFDNLSQTWIRKGSQPQPFINLTIQASHKGYKTLGFTLNTPSKSISQPAMADTGCQSCLAGIVVLYRLGLTASDLVPVTMKMHTADNKNINILGATILHITAKDTDGRIFETKQMTYITDCSEKFFLSRGACVDLHIIPKDFPKVGETTDHCDATLHDTAPSGSTAPCGCPRRQLPPAPPQRLPSPNANREKLQRYLLDYYKSSTFNTCEHQPLPLMEGPPLELMVDPTAKPVAHHTPIPVPLHWQQEVKAGLDQDVQLGVLEPVPIGEPVTWCHRMVICAKKNGKPRRTVDFQPLNAHATRETHHTPSPFHQARSIPHGKKKTVLDAWNGYHSVPIRAEDRHLTTFITPWGRYRYKTTPQGYIASGDGYTRRYDEIVAEIPNKTKCVDDALLWADTLEDSFHQTVQWLDVCGRHGITLNPEKFVFGSDTVEFAGFEITPDTVRPSKKHSQAIRDFPTPVNITDIRSWFGLINQVSFAFSMAEKMLPFRELLKPGTPFQWNDNLNSLFEESKNIIINDIDKGVQIFDARRPTCLATDWSKTGIGFWLLQKHCTCPTKDPFCCQTGWKVTLVGSRFTHAAESRYAPVEGEALAVADALNKARYFVLGCEDLTIAVDHKPLLKLFGDRSLEDIPNPRLRNLKEKTLKYRFRMVHIPGIKHCAADTISRHPTGDPVKMPLTDDVASLHSSPCLFPSSLDGIRCPAPQIELVDDTSFSAFTLHSAPIQSVTWDRVRDATSSDEHMFLLSSIIDNGFPDNRQDLPPSLRDFFQFREDLFTLDGVILYKERVVIPPSLRPEVLAALHAAHQGVTSMNLRAEASVFWPGITPDITAVRANCTHCNRIAPSNPSAPPTPLLTPQYPFQYICADFFHYKGANYVVIVDRYSNWPIVERSHAGGTGLVTCLRRAFVTYGIPEELASDGGPEFTSNETRQFLKNWGVHHRLSSVAFPHSNCRAEVGVKTVKRLITDNTTPNGDLDTDAFQRATLQYRNTPDRDTKLSPAMCIFGHPIRDFIPILPGNYQPHRTWRETLAARESALRNRHMQNWERWSERTKRLPPLKVGDYVRVQNQVGPHPLKWDKTGTVIEVRQFDQYVVKVDGSGRVTLRNRKFLRKYSPAILPSPTRTITIDMPLPTAPTQPIAPSLITPQTAQHGTSGNVIPPPVNLPQAPTCANHDQPSHDTVSPTPPTPQLSPKMRVPQSALATPTRPTQSPCGQRTVTPRIRPQHDIPAANPTVSSGAQPESSTHQPRRSGRTVHAPKWLNDYIP</sequence>
<feature type="compositionally biased region" description="Polar residues" evidence="7">
    <location>
        <begin position="1580"/>
        <end position="1593"/>
    </location>
</feature>
<dbReference type="InterPro" id="IPR041588">
    <property type="entry name" value="Integrase_H2C2"/>
</dbReference>
<dbReference type="InterPro" id="IPR041373">
    <property type="entry name" value="RT_RNaseH"/>
</dbReference>
<feature type="domain" description="Integrase catalytic" evidence="8">
    <location>
        <begin position="1205"/>
        <end position="1356"/>
    </location>
</feature>
<dbReference type="SUPFAM" id="SSF56672">
    <property type="entry name" value="DNA/RNA polymerases"/>
    <property type="match status" value="1"/>
</dbReference>
<keyword evidence="3" id="KW-0540">Nuclease</keyword>
<evidence type="ECO:0000256" key="5">
    <source>
        <dbReference type="ARBA" id="ARBA00022801"/>
    </source>
</evidence>
<evidence type="ECO:0000256" key="7">
    <source>
        <dbReference type="SAM" id="MobiDB-lite"/>
    </source>
</evidence>
<dbReference type="GO" id="GO:0003964">
    <property type="term" value="F:RNA-directed DNA polymerase activity"/>
    <property type="evidence" value="ECO:0007669"/>
    <property type="project" value="UniProtKB-KW"/>
</dbReference>
<feature type="compositionally biased region" description="Pro residues" evidence="7">
    <location>
        <begin position="525"/>
        <end position="534"/>
    </location>
</feature>
<feature type="compositionally biased region" description="Polar residues" evidence="7">
    <location>
        <begin position="1494"/>
        <end position="1504"/>
    </location>
</feature>
<evidence type="ECO:0000256" key="2">
    <source>
        <dbReference type="ARBA" id="ARBA00022695"/>
    </source>
</evidence>
<dbReference type="Gene3D" id="3.10.10.10">
    <property type="entry name" value="HIV Type 1 Reverse Transcriptase, subunit A, domain 1"/>
    <property type="match status" value="1"/>
</dbReference>
<proteinExistence type="predicted"/>
<dbReference type="PANTHER" id="PTHR37984:SF7">
    <property type="entry name" value="INTEGRASE CATALYTIC DOMAIN-CONTAINING PROTEIN"/>
    <property type="match status" value="1"/>
</dbReference>
<dbReference type="PANTHER" id="PTHR37984">
    <property type="entry name" value="PROTEIN CBG26694"/>
    <property type="match status" value="1"/>
</dbReference>
<dbReference type="Pfam" id="PF00078">
    <property type="entry name" value="RVT_1"/>
    <property type="match status" value="1"/>
</dbReference>
<dbReference type="InterPro" id="IPR043128">
    <property type="entry name" value="Rev_trsase/Diguanyl_cyclase"/>
</dbReference>
<keyword evidence="1" id="KW-0808">Transferase</keyword>
<dbReference type="Pfam" id="PF17917">
    <property type="entry name" value="RT_RNaseH"/>
    <property type="match status" value="1"/>
</dbReference>
<evidence type="ECO:0000256" key="3">
    <source>
        <dbReference type="ARBA" id="ARBA00022722"/>
    </source>
</evidence>